<dbReference type="Proteomes" id="UP000095280">
    <property type="component" value="Unplaced"/>
</dbReference>
<dbReference type="SMART" id="SM00184">
    <property type="entry name" value="RING"/>
    <property type="match status" value="1"/>
</dbReference>
<proteinExistence type="predicted"/>
<dbReference type="InterPro" id="IPR050180">
    <property type="entry name" value="RNR_Ribonuclease"/>
</dbReference>
<dbReference type="SUPFAM" id="SSF52540">
    <property type="entry name" value="P-loop containing nucleoside triphosphate hydrolases"/>
    <property type="match status" value="1"/>
</dbReference>
<evidence type="ECO:0000256" key="1">
    <source>
        <dbReference type="ARBA" id="ARBA00022771"/>
    </source>
</evidence>
<feature type="region of interest" description="Disordered" evidence="4">
    <location>
        <begin position="52"/>
        <end position="74"/>
    </location>
</feature>
<dbReference type="Gene3D" id="3.40.50.300">
    <property type="entry name" value="P-loop containing nucleotide triphosphate hydrolases"/>
    <property type="match status" value="1"/>
</dbReference>
<dbReference type="InterPro" id="IPR012340">
    <property type="entry name" value="NA-bd_OB-fold"/>
</dbReference>
<dbReference type="InterPro" id="IPR001841">
    <property type="entry name" value="Znf_RING"/>
</dbReference>
<feature type="compositionally biased region" description="Low complexity" evidence="4">
    <location>
        <begin position="107"/>
        <end position="122"/>
    </location>
</feature>
<name>A0A1I8GF86_9PLAT</name>
<reference evidence="7" key="1">
    <citation type="submission" date="2016-11" db="UniProtKB">
        <authorList>
            <consortium name="WormBaseParasite"/>
        </authorList>
    </citation>
    <scope>IDENTIFICATION</scope>
</reference>
<feature type="region of interest" description="Disordered" evidence="4">
    <location>
        <begin position="107"/>
        <end position="136"/>
    </location>
</feature>
<dbReference type="GO" id="GO:0000175">
    <property type="term" value="F:3'-5'-RNA exonuclease activity"/>
    <property type="evidence" value="ECO:0007669"/>
    <property type="project" value="TreeGrafter"/>
</dbReference>
<dbReference type="GO" id="GO:0004386">
    <property type="term" value="F:helicase activity"/>
    <property type="evidence" value="ECO:0007669"/>
    <property type="project" value="InterPro"/>
</dbReference>
<dbReference type="GO" id="GO:0006402">
    <property type="term" value="P:mRNA catabolic process"/>
    <property type="evidence" value="ECO:0007669"/>
    <property type="project" value="TreeGrafter"/>
</dbReference>
<dbReference type="PANTHER" id="PTHR23355">
    <property type="entry name" value="RIBONUCLEASE"/>
    <property type="match status" value="1"/>
</dbReference>
<dbReference type="GO" id="GO:0008270">
    <property type="term" value="F:zinc ion binding"/>
    <property type="evidence" value="ECO:0007669"/>
    <property type="project" value="UniProtKB-KW"/>
</dbReference>
<dbReference type="Pfam" id="PF25049">
    <property type="entry name" value="OB_HELZ2"/>
    <property type="match status" value="1"/>
</dbReference>
<evidence type="ECO:0000256" key="3">
    <source>
        <dbReference type="PROSITE-ProRule" id="PRU00175"/>
    </source>
</evidence>
<dbReference type="CDD" id="cd16454">
    <property type="entry name" value="RING-H2_PA-TM-RING"/>
    <property type="match status" value="1"/>
</dbReference>
<dbReference type="InterPro" id="IPR001900">
    <property type="entry name" value="RNase_II/R"/>
</dbReference>
<dbReference type="SMART" id="SM00955">
    <property type="entry name" value="RNB"/>
    <property type="match status" value="1"/>
</dbReference>
<evidence type="ECO:0000313" key="6">
    <source>
        <dbReference type="Proteomes" id="UP000095280"/>
    </source>
</evidence>
<feature type="compositionally biased region" description="Acidic residues" evidence="4">
    <location>
        <begin position="64"/>
        <end position="73"/>
    </location>
</feature>
<dbReference type="Pfam" id="PF13086">
    <property type="entry name" value="AAA_11"/>
    <property type="match status" value="1"/>
</dbReference>
<feature type="compositionally biased region" description="Basic and acidic residues" evidence="4">
    <location>
        <begin position="1919"/>
        <end position="1928"/>
    </location>
</feature>
<dbReference type="GO" id="GO:0003723">
    <property type="term" value="F:RNA binding"/>
    <property type="evidence" value="ECO:0007669"/>
    <property type="project" value="InterPro"/>
</dbReference>
<keyword evidence="1 3" id="KW-0479">Metal-binding</keyword>
<organism evidence="6 7">
    <name type="scientific">Macrostomum lignano</name>
    <dbReference type="NCBI Taxonomy" id="282301"/>
    <lineage>
        <taxon>Eukaryota</taxon>
        <taxon>Metazoa</taxon>
        <taxon>Spiralia</taxon>
        <taxon>Lophotrochozoa</taxon>
        <taxon>Platyhelminthes</taxon>
        <taxon>Rhabditophora</taxon>
        <taxon>Macrostomorpha</taxon>
        <taxon>Macrostomida</taxon>
        <taxon>Macrostomidae</taxon>
        <taxon>Macrostomum</taxon>
    </lineage>
</organism>
<dbReference type="Gene3D" id="3.30.40.10">
    <property type="entry name" value="Zinc/RING finger domain, C3HC4 (zinc finger)"/>
    <property type="match status" value="1"/>
</dbReference>
<dbReference type="InterPro" id="IPR041677">
    <property type="entry name" value="DNA2/NAM7_AAA_11"/>
</dbReference>
<feature type="domain" description="RING-type" evidence="5">
    <location>
        <begin position="7"/>
        <end position="48"/>
    </location>
</feature>
<keyword evidence="6" id="KW-1185">Reference proteome</keyword>
<evidence type="ECO:0000256" key="4">
    <source>
        <dbReference type="SAM" id="MobiDB-lite"/>
    </source>
</evidence>
<dbReference type="PANTHER" id="PTHR23355:SF9">
    <property type="entry name" value="DIS3-LIKE EXONUCLEASE 2"/>
    <property type="match status" value="1"/>
</dbReference>
<dbReference type="InterPro" id="IPR056787">
    <property type="entry name" value="OB_HELZ2"/>
</dbReference>
<keyword evidence="2" id="KW-0862">Zinc</keyword>
<evidence type="ECO:0000313" key="7">
    <source>
        <dbReference type="WBParaSite" id="maker-uti_cns_0001757-snap-gene-0.3-mRNA-1"/>
    </source>
</evidence>
<dbReference type="SUPFAM" id="SSF50249">
    <property type="entry name" value="Nucleic acid-binding proteins"/>
    <property type="match status" value="1"/>
</dbReference>
<dbReference type="InterPro" id="IPR027417">
    <property type="entry name" value="P-loop_NTPase"/>
</dbReference>
<dbReference type="Pfam" id="PF13639">
    <property type="entry name" value="zf-RING_2"/>
    <property type="match status" value="1"/>
</dbReference>
<dbReference type="WBParaSite" id="maker-uti_cns_0001757-snap-gene-0.3-mRNA-1">
    <property type="protein sequence ID" value="maker-uti_cns_0001757-snap-gene-0.3-mRNA-1"/>
    <property type="gene ID" value="maker-uti_cns_0001757-snap-gene-0.3"/>
</dbReference>
<protein>
    <submittedName>
        <fullName evidence="7">RING-type domain-containing protein</fullName>
    </submittedName>
</protein>
<dbReference type="InterPro" id="IPR013083">
    <property type="entry name" value="Znf_RING/FYVE/PHD"/>
</dbReference>
<dbReference type="PROSITE" id="PS50089">
    <property type="entry name" value="ZF_RING_2"/>
    <property type="match status" value="1"/>
</dbReference>
<sequence length="2209" mass="250395">VKDGLQCFVCLDEFKQGVSADVLPCQHHFHQQCIKPWLEKRGTCPVCRSPLSASGTDGDHDEAAPGEDADAADSEAAQLGAVGGFLPPVGLATRLAAASAAAAAAAASASSSSSTAESRQGPSRGGRRRSRDYSSPEELARILKLFDSCQEYDEFDTTVQSSEEKWRSKLNNVAEYRLCRMRFDQGSYPVAIPEAVINNVLRIRLTSRVTSILQDERIVVRITNRQYNSTEAEGVIEGRYCNEEKYAMLSKSRISKIMARKPKNFRVCELQLEGSQQGWAVPVEATDELEKVELKGRTNCGRACQGDTVLVEVLDKDEDNPRLGHGRVVGVLKQHEKLVYKLFICEIIYDDGSFMRPLCHSFPKIGYDNRHARVWYREYYEQNVMRSQPFQSRRATGVQNRDERGMEDVEKYANLHYVSVYNPRKRLVESAEIKRDQQKGKKGKRGLDMASKNAQSKAQFEFSPYGNPLHVQKHNCDKLFVVCYLGWNVNQFYPTGKVVHVFDRVDSLKSTLEVLMLKHSLPRKMLETPAVKRDLERIRTIATDTSDHPKRRDFRSHFTITIDNPDTKDMDDAISFQYNQQTRVALVGVHITDVSYYIEKDSHLDKLGRNRVDLTGEWDLRRRTPAMTLINSNHRLNKDAVHDILLGKEADFDVPPSQELIAAIRYLWSIAKELRIHRMGSAAFVLRDQLEDAQSAIGDKFEASALVEEFMVLANRTVGEFLASSKYLEPFVNRVQQSPRDVDVDLWRSKFEFSVVQSAELSRHFRNLSAIYDEARVPRQNIRIFKDDSRLLQQLCSQDPRSALLMLYSETRFPYLFLAISDWHKISQPARYIEFQAQQPKLPSLHYDLNIENYVHFTSPLRRYPDILAHRALRAQLEAQIQGKVESIEDLAEYMNCVMQRSKRFEKDGQCFEFAELNKTKPQCLLSVVREMSEDELLFTGSSLEFLPALSKTIPLRFLSLIDKPVLSNGCMRLQWKKKIFCHPSSERWNSFIEHGIKPERNSECVVSSTQYFDFVDFNCAKSLKEQLLNSQGNYDRVRQHCESSADRIVEIPDELVARSFFVSSESAQQENSIMNSSSHVSKEVRLGDIMKVQFYNVMSSGLLTPTIQMVELCDTIDMCTAHRMRPVASFERIADEASSNSYRDTLHYANVWLPIVSMESATVAAAADDSFVVHDAELLWRWDDKNKRHLGLFCLTEQYCQNRLIRFSDSVYHDPRRKEKLEEHAVSKSDIDPTDEAFRIAESIEGLRYAEYICLRSKRDSHTWIGHGGIVSVYISPHTKSVLCGAPKVHICRFVVFHLNEVSCDASAPQESLSRASIEVIYKFLPSRRQEIALQKLVDVEKFDLASRLINLECERRRLDATGDWTIYLNHLRNLGVQQYVIRLPAENNLKHFESIPCNDSQEKAISKAMTQPVTLIWGPPGTGKTSTGIMLTYWYVFINRCIDDTWHEADDYYDAMDDDQEDEEAVEDEDAADADVRIRYEEMGIEAQPKEARQPKQPVKVKVVAKDSAQVLYCGPSNASVDVVATYLQNRLRLKCPRIVRVASEQIEQRRYPVPGEGSKSKVNAETEISAELEPVTLHEVVRTGNGKSARLLKSFDKIFRSFLQRRVKSASAFRNVLVQMLPSLPDLDKYLRAHLREYALLTDPTRNEPLQPCDMDLSTITQLYRVALSDAKSIALQRFEVVLCTTSVSSSGLLQKSCRFCQIIIDEAGMCTQPETLVPVVGYLRAAPAGSVDDSGAEMPARLGSHYAERLVLIGDHKQLCPIIQNKTAALLGLRKSFLEYQSDNMIMLRYQYRMARVALQQAMQKQQHDAHAHDRRIEMGDAVVARDFAADGRWKPAVVTNCSGAASFSCQFDDGREVRRHIDQVRKPPEPPAPSEAEQPPCVEVPDDQPEAPAETPGQAPELSSEALLRRSTRARAEPDRLRYDGAVGSSHQCWPETRQPDLHTDGQHLRQQQAISALLTLAQRYRFSSKGLHQWQQLPVKHGGVSGAHQPGQVAEQLNLPVSSAEASAVSAEASITSCRDISSGSSVVAAASSSGVMSRFRQSGCISLSMTQSKVESQSHRWNRRQRRCNRSTEVAADKVDHQQPTPHDFQIAEVIDAGVAARVLQVATRCVNEFQPLSWTALRQTAQTDAVHLDPVSVCTVAFAACLAVVQTFLKTDLQLVLHLRLKRSVADFPLDEMFFTRHWKCNALWWLDENENLARAF</sequence>
<evidence type="ECO:0000259" key="5">
    <source>
        <dbReference type="PROSITE" id="PS50089"/>
    </source>
</evidence>
<dbReference type="SUPFAM" id="SSF57850">
    <property type="entry name" value="RING/U-box"/>
    <property type="match status" value="1"/>
</dbReference>
<feature type="region of interest" description="Disordered" evidence="4">
    <location>
        <begin position="1869"/>
        <end position="1938"/>
    </location>
</feature>
<accession>A0A1I8GF86</accession>
<evidence type="ECO:0000256" key="2">
    <source>
        <dbReference type="ARBA" id="ARBA00022833"/>
    </source>
</evidence>
<dbReference type="Pfam" id="PF00773">
    <property type="entry name" value="RNB"/>
    <property type="match status" value="2"/>
</dbReference>
<keyword evidence="1 3" id="KW-0863">Zinc-finger</keyword>